<dbReference type="Proteomes" id="UP000811609">
    <property type="component" value="Chromosome 1"/>
</dbReference>
<protein>
    <recommendedName>
        <fullName evidence="3">Rab-GAP TBC domain-containing protein</fullName>
    </recommendedName>
</protein>
<feature type="coiled-coil region" evidence="1">
    <location>
        <begin position="678"/>
        <end position="705"/>
    </location>
</feature>
<evidence type="ECO:0000313" key="4">
    <source>
        <dbReference type="EMBL" id="KAG6669961.1"/>
    </source>
</evidence>
<feature type="region of interest" description="Disordered" evidence="2">
    <location>
        <begin position="757"/>
        <end position="800"/>
    </location>
</feature>
<evidence type="ECO:0000313" key="5">
    <source>
        <dbReference type="Proteomes" id="UP000811609"/>
    </source>
</evidence>
<gene>
    <name evidence="4" type="ORF">CIPAW_01G278600</name>
</gene>
<dbReference type="FunFam" id="1.10.472.80:FF:000013">
    <property type="entry name" value="TBC1 domain family member 8B"/>
    <property type="match status" value="1"/>
</dbReference>
<keyword evidence="5" id="KW-1185">Reference proteome</keyword>
<feature type="compositionally biased region" description="Polar residues" evidence="2">
    <location>
        <begin position="207"/>
        <end position="218"/>
    </location>
</feature>
<dbReference type="InterPro" id="IPR000195">
    <property type="entry name" value="Rab-GAP-TBC_dom"/>
</dbReference>
<dbReference type="Pfam" id="PF00566">
    <property type="entry name" value="RabGAP-TBC"/>
    <property type="match status" value="1"/>
</dbReference>
<dbReference type="SMART" id="SM00164">
    <property type="entry name" value="TBC"/>
    <property type="match status" value="1"/>
</dbReference>
<feature type="domain" description="Rab-GAP TBC" evidence="3">
    <location>
        <begin position="247"/>
        <end position="457"/>
    </location>
</feature>
<evidence type="ECO:0000256" key="1">
    <source>
        <dbReference type="SAM" id="Coils"/>
    </source>
</evidence>
<feature type="coiled-coil region" evidence="1">
    <location>
        <begin position="615"/>
        <end position="642"/>
    </location>
</feature>
<feature type="compositionally biased region" description="Polar residues" evidence="2">
    <location>
        <begin position="728"/>
        <end position="740"/>
    </location>
</feature>
<dbReference type="InterPro" id="IPR050302">
    <property type="entry name" value="Rab_GAP_TBC_domain"/>
</dbReference>
<evidence type="ECO:0000259" key="3">
    <source>
        <dbReference type="PROSITE" id="PS50086"/>
    </source>
</evidence>
<comment type="caution">
    <text evidence="4">The sequence shown here is derived from an EMBL/GenBank/DDBJ whole genome shotgun (WGS) entry which is preliminary data.</text>
</comment>
<name>A0A8T1RUW9_CARIL</name>
<organism evidence="4 5">
    <name type="scientific">Carya illinoinensis</name>
    <name type="common">Pecan</name>
    <dbReference type="NCBI Taxonomy" id="32201"/>
    <lineage>
        <taxon>Eukaryota</taxon>
        <taxon>Viridiplantae</taxon>
        <taxon>Streptophyta</taxon>
        <taxon>Embryophyta</taxon>
        <taxon>Tracheophyta</taxon>
        <taxon>Spermatophyta</taxon>
        <taxon>Magnoliopsida</taxon>
        <taxon>eudicotyledons</taxon>
        <taxon>Gunneridae</taxon>
        <taxon>Pentapetalae</taxon>
        <taxon>rosids</taxon>
        <taxon>fabids</taxon>
        <taxon>Fagales</taxon>
        <taxon>Juglandaceae</taxon>
        <taxon>Carya</taxon>
    </lineage>
</organism>
<dbReference type="GO" id="GO:0031267">
    <property type="term" value="F:small GTPase binding"/>
    <property type="evidence" value="ECO:0007669"/>
    <property type="project" value="TreeGrafter"/>
</dbReference>
<dbReference type="PANTHER" id="PTHR47219">
    <property type="entry name" value="RAB GTPASE-ACTIVATING PROTEIN 1-LIKE"/>
    <property type="match status" value="1"/>
</dbReference>
<keyword evidence="1" id="KW-0175">Coiled coil</keyword>
<feature type="compositionally biased region" description="Polar residues" evidence="2">
    <location>
        <begin position="791"/>
        <end position="800"/>
    </location>
</feature>
<dbReference type="PANTHER" id="PTHR47219:SF20">
    <property type="entry name" value="TBC1 DOMAIN FAMILY MEMBER 2B"/>
    <property type="match status" value="1"/>
</dbReference>
<reference evidence="4" key="1">
    <citation type="submission" date="2020-12" db="EMBL/GenBank/DDBJ databases">
        <title>WGS assembly of Carya illinoinensis cv. Pawnee.</title>
        <authorList>
            <person name="Platts A."/>
            <person name="Shu S."/>
            <person name="Wright S."/>
            <person name="Barry K."/>
            <person name="Edger P."/>
            <person name="Pires J.C."/>
            <person name="Schmutz J."/>
        </authorList>
    </citation>
    <scope>NUCLEOTIDE SEQUENCE</scope>
    <source>
        <tissue evidence="4">Leaf</tissue>
    </source>
</reference>
<dbReference type="GO" id="GO:0005096">
    <property type="term" value="F:GTPase activator activity"/>
    <property type="evidence" value="ECO:0007669"/>
    <property type="project" value="TreeGrafter"/>
</dbReference>
<feature type="compositionally biased region" description="Basic and acidic residues" evidence="2">
    <location>
        <begin position="759"/>
        <end position="769"/>
    </location>
</feature>
<dbReference type="EMBL" id="CM031809">
    <property type="protein sequence ID" value="KAG6669961.1"/>
    <property type="molecule type" value="Genomic_DNA"/>
</dbReference>
<evidence type="ECO:0000256" key="2">
    <source>
        <dbReference type="SAM" id="MobiDB-lite"/>
    </source>
</evidence>
<dbReference type="FunFam" id="1.10.8.270:FF:000018">
    <property type="entry name" value="Ypt/Rab-GAP domain of gyp1p superfamily protein"/>
    <property type="match status" value="1"/>
</dbReference>
<dbReference type="PROSITE" id="PS50086">
    <property type="entry name" value="TBC_RABGAP"/>
    <property type="match status" value="1"/>
</dbReference>
<proteinExistence type="predicted"/>
<accession>A0A8T1RUW9</accession>
<dbReference type="AlphaFoldDB" id="A0A8T1RUW9"/>
<feature type="region of interest" description="Disordered" evidence="2">
    <location>
        <begin position="278"/>
        <end position="298"/>
    </location>
</feature>
<sequence length="800" mass="89998">MKATQALNPSVITFDHKRIGVNRDAYGFAVRPQHVQRYREYANIYKEEEEERSDRWKSFLERQAESAKLPVNGLIEEEDKKTIRAGALEPETDASTENIVEGDKIDGQKLGSDYLAENGARKEDVHSAKETKTHKVHIWTEIRPSLHAIENMMSTRIKGKTNVSKDERGGGTGKLLSSTIEENRSSKGACEEDSEDEFYDAERSDPSQDVPSSDTVSAPATGAATNVVPPESLFPCKEELEVLVRGGVPMALRGELWQAFVGVKSRRVKQYYQDLLAPESNSGNHTEHNSKQIDSNSEGLTTDSVFVSEKWKGQIEKDLPRTFPGHPALDVDGRNALRRLLTAYARHNPSVGYCQAMNFFAGLLLLLMPEENAFWALLGIIDDYFDGYYSEEMIESQVDQLVFEELVRERFPKLVNHLDYLGVQVAWVTGPWFLSIFMNMLPWESVLRVWDVLLFEGNRVMLFRTALALMELYGPALVTTKDAGDAVTLLQSLAGSTFDSSQLVLTACMGYQNVNETRLQDLRSKHRPAVISTLEERSKGLQVWRDSKDSGSTNADEIVICLTGAMEIDSVKDLQEQVVWLKVQLCKLLEEKRSAVLRAEELETALMEMVKLDNRRQLSARVEQLEQEVSELHRALTDKQEQESAMLQVLMRVEQDQRVTEDARRFAEQDAAAQRYAAQVLQEKYEEAAASIAEMEKRVVMAESMLEATLQYQSGQLKAQPSPRSPHPDSSTAQSNQESAQDIPARKISLLARPFGLAWRDRNKGKQTDTEEPVDGIKSTDEGESPGPQEKVTNGVQEKE</sequence>
<feature type="region of interest" description="Disordered" evidence="2">
    <location>
        <begin position="714"/>
        <end position="744"/>
    </location>
</feature>
<feature type="region of interest" description="Disordered" evidence="2">
    <location>
        <begin position="156"/>
        <end position="230"/>
    </location>
</feature>